<evidence type="ECO:0000313" key="1">
    <source>
        <dbReference type="EMBL" id="TKW03072.1"/>
    </source>
</evidence>
<protein>
    <submittedName>
        <fullName evidence="1">Uncharacterized protein</fullName>
    </submittedName>
</protein>
<gene>
    <name evidence="1" type="ORF">SEVIR_7G038405v2</name>
</gene>
<accession>A0A4U6TML4</accession>
<organism evidence="1 2">
    <name type="scientific">Setaria viridis</name>
    <name type="common">Green bristlegrass</name>
    <name type="synonym">Setaria italica subsp. viridis</name>
    <dbReference type="NCBI Taxonomy" id="4556"/>
    <lineage>
        <taxon>Eukaryota</taxon>
        <taxon>Viridiplantae</taxon>
        <taxon>Streptophyta</taxon>
        <taxon>Embryophyta</taxon>
        <taxon>Tracheophyta</taxon>
        <taxon>Spermatophyta</taxon>
        <taxon>Magnoliopsida</taxon>
        <taxon>Liliopsida</taxon>
        <taxon>Poales</taxon>
        <taxon>Poaceae</taxon>
        <taxon>PACMAD clade</taxon>
        <taxon>Panicoideae</taxon>
        <taxon>Panicodae</taxon>
        <taxon>Paniceae</taxon>
        <taxon>Cenchrinae</taxon>
        <taxon>Setaria</taxon>
    </lineage>
</organism>
<keyword evidence="2" id="KW-1185">Reference proteome</keyword>
<proteinExistence type="predicted"/>
<evidence type="ECO:0000313" key="2">
    <source>
        <dbReference type="Proteomes" id="UP000298652"/>
    </source>
</evidence>
<reference evidence="1" key="1">
    <citation type="submission" date="2019-03" db="EMBL/GenBank/DDBJ databases">
        <title>WGS assembly of Setaria viridis.</title>
        <authorList>
            <person name="Huang P."/>
            <person name="Jenkins J."/>
            <person name="Grimwood J."/>
            <person name="Barry K."/>
            <person name="Healey A."/>
            <person name="Mamidi S."/>
            <person name="Sreedasyam A."/>
            <person name="Shu S."/>
            <person name="Feldman M."/>
            <person name="Wu J."/>
            <person name="Yu Y."/>
            <person name="Chen C."/>
            <person name="Johnson J."/>
            <person name="Rokhsar D."/>
            <person name="Baxter I."/>
            <person name="Schmutz J."/>
            <person name="Brutnell T."/>
            <person name="Kellogg E."/>
        </authorList>
    </citation>
    <scope>NUCLEOTIDE SEQUENCE [LARGE SCALE GENOMIC DNA]</scope>
</reference>
<dbReference type="EMBL" id="CM016558">
    <property type="protein sequence ID" value="TKW03072.1"/>
    <property type="molecule type" value="Genomic_DNA"/>
</dbReference>
<dbReference type="AlphaFoldDB" id="A0A4U6TML4"/>
<dbReference type="Proteomes" id="UP000298652">
    <property type="component" value="Chromosome 7"/>
</dbReference>
<sequence length="73" mass="7606">MVEAAEGAGQDALVTTLTERCEALTFGAEDAGGYFPYGGSRAGADAAGRRDVILLSVRAITYLYDAMHVPPTP</sequence>
<name>A0A4U6TML4_SETVI</name>
<dbReference type="Gramene" id="TKW03072">
    <property type="protein sequence ID" value="TKW03072"/>
    <property type="gene ID" value="SEVIR_7G038405v2"/>
</dbReference>